<dbReference type="SUPFAM" id="SSF52788">
    <property type="entry name" value="Phosphotyrosine protein phosphatases I"/>
    <property type="match status" value="1"/>
</dbReference>
<proteinExistence type="predicted"/>
<dbReference type="Gene3D" id="3.40.50.2300">
    <property type="match status" value="1"/>
</dbReference>
<dbReference type="OrthoDB" id="9793058at2"/>
<evidence type="ECO:0000259" key="2">
    <source>
        <dbReference type="SMART" id="SM00226"/>
    </source>
</evidence>
<dbReference type="GO" id="GO:0046685">
    <property type="term" value="P:response to arsenic-containing substance"/>
    <property type="evidence" value="ECO:0007669"/>
    <property type="project" value="UniProtKB-KW"/>
</dbReference>
<dbReference type="InterPro" id="IPR036196">
    <property type="entry name" value="Ptyr_pPase_sf"/>
</dbReference>
<keyword evidence="4" id="KW-1185">Reference proteome</keyword>
<evidence type="ECO:0000313" key="4">
    <source>
        <dbReference type="Proteomes" id="UP000199636"/>
    </source>
</evidence>
<dbReference type="EMBL" id="FNDS01000017">
    <property type="protein sequence ID" value="SDI71708.1"/>
    <property type="molecule type" value="Genomic_DNA"/>
</dbReference>
<sequence>MSEKKRVLFICMGNDVRSPMAEALLRDMDSEHFEAFSAGIVPCGIDPRTRQALEHAGVSAAGLRSKSIEEFSGQHFDYLIDLCDKANHEERRLPLSDDVLLWNFANPAGSGRPEAFRQTLQELHERLMMFDMVKNRG</sequence>
<dbReference type="Proteomes" id="UP000199636">
    <property type="component" value="Unassembled WGS sequence"/>
</dbReference>
<dbReference type="CDD" id="cd16345">
    <property type="entry name" value="LMWP_ArsC"/>
    <property type="match status" value="1"/>
</dbReference>
<evidence type="ECO:0000256" key="1">
    <source>
        <dbReference type="ARBA" id="ARBA00022849"/>
    </source>
</evidence>
<evidence type="ECO:0000313" key="3">
    <source>
        <dbReference type="EMBL" id="SDI71708.1"/>
    </source>
</evidence>
<accession>A0A1G8MUJ5</accession>
<dbReference type="PANTHER" id="PTHR43428">
    <property type="entry name" value="ARSENATE REDUCTASE"/>
    <property type="match status" value="1"/>
</dbReference>
<dbReference type="PANTHER" id="PTHR43428:SF1">
    <property type="entry name" value="ARSENATE REDUCTASE"/>
    <property type="match status" value="1"/>
</dbReference>
<name>A0A1G8MUJ5_9PSED</name>
<dbReference type="AlphaFoldDB" id="A0A1G8MUJ5"/>
<dbReference type="Pfam" id="PF01451">
    <property type="entry name" value="LMWPc"/>
    <property type="match status" value="1"/>
</dbReference>
<organism evidence="3 4">
    <name type="scientific">Pseudomonas panipatensis</name>
    <dbReference type="NCBI Taxonomy" id="428992"/>
    <lineage>
        <taxon>Bacteria</taxon>
        <taxon>Pseudomonadati</taxon>
        <taxon>Pseudomonadota</taxon>
        <taxon>Gammaproteobacteria</taxon>
        <taxon>Pseudomonadales</taxon>
        <taxon>Pseudomonadaceae</taxon>
        <taxon>Pseudomonas</taxon>
    </lineage>
</organism>
<reference evidence="4" key="1">
    <citation type="submission" date="2016-10" db="EMBL/GenBank/DDBJ databases">
        <authorList>
            <person name="Varghese N."/>
            <person name="Submissions S."/>
        </authorList>
    </citation>
    <scope>NUCLEOTIDE SEQUENCE [LARGE SCALE GENOMIC DNA]</scope>
    <source>
        <strain evidence="4">CCM 7469</strain>
    </source>
</reference>
<protein>
    <submittedName>
        <fullName evidence="3">ArsR family transcriptional regulator</fullName>
    </submittedName>
</protein>
<dbReference type="InterPro" id="IPR023485">
    <property type="entry name" value="Ptyr_pPase"/>
</dbReference>
<feature type="domain" description="Phosphotyrosine protein phosphatase I" evidence="2">
    <location>
        <begin position="5"/>
        <end position="133"/>
    </location>
</feature>
<dbReference type="RefSeq" id="WP_090268170.1">
    <property type="nucleotide sequence ID" value="NZ_FNDS01000017.1"/>
</dbReference>
<keyword evidence="1" id="KW-0059">Arsenical resistance</keyword>
<dbReference type="SMART" id="SM00226">
    <property type="entry name" value="LMWPc"/>
    <property type="match status" value="1"/>
</dbReference>
<gene>
    <name evidence="3" type="ORF">SAMN05216272_11752</name>
</gene>
<dbReference type="STRING" id="428992.SAMN05216272_11752"/>